<gene>
    <name evidence="6" type="ORF">E6H05_14240</name>
</gene>
<keyword evidence="4" id="KW-0443">Lipid metabolism</keyword>
<evidence type="ECO:0000256" key="3">
    <source>
        <dbReference type="ARBA" id="ARBA00022679"/>
    </source>
</evidence>
<dbReference type="InterPro" id="IPR007691">
    <property type="entry name" value="LpxD"/>
</dbReference>
<dbReference type="Proteomes" id="UP000318834">
    <property type="component" value="Unassembled WGS sequence"/>
</dbReference>
<evidence type="ECO:0000256" key="2">
    <source>
        <dbReference type="ARBA" id="ARBA00022556"/>
    </source>
</evidence>
<dbReference type="InterPro" id="IPR011004">
    <property type="entry name" value="Trimer_LpxA-like_sf"/>
</dbReference>
<dbReference type="AlphaFoldDB" id="A0A537IFE0"/>
<evidence type="ECO:0000256" key="4">
    <source>
        <dbReference type="ARBA" id="ARBA00023098"/>
    </source>
</evidence>
<dbReference type="EMBL" id="VBAP01000169">
    <property type="protein sequence ID" value="TMI69986.1"/>
    <property type="molecule type" value="Genomic_DNA"/>
</dbReference>
<accession>A0A537IFE0</accession>
<comment type="caution">
    <text evidence="6">The sequence shown here is derived from an EMBL/GenBank/DDBJ whole genome shotgun (WGS) entry which is preliminary data.</text>
</comment>
<evidence type="ECO:0000313" key="7">
    <source>
        <dbReference type="Proteomes" id="UP000318834"/>
    </source>
</evidence>
<keyword evidence="3" id="KW-0808">Transferase</keyword>
<dbReference type="Gene3D" id="2.160.10.10">
    <property type="entry name" value="Hexapeptide repeat proteins"/>
    <property type="match status" value="1"/>
</dbReference>
<evidence type="ECO:0008006" key="8">
    <source>
        <dbReference type="Google" id="ProtNLM"/>
    </source>
</evidence>
<dbReference type="InterPro" id="IPR001451">
    <property type="entry name" value="Hexapep"/>
</dbReference>
<dbReference type="PANTHER" id="PTHR43378">
    <property type="entry name" value="UDP-3-O-ACYLGLUCOSAMINE N-ACYLTRANSFERASE"/>
    <property type="match status" value="1"/>
</dbReference>
<protein>
    <recommendedName>
        <fullName evidence="8">UDP-3-O-(3-hydroxymyristoyl)glucosamine N-acyltransferase</fullName>
    </recommendedName>
</protein>
<sequence>PVLAAFCVLSPIELVSKIGATAGLATAADPERAFYRVHEYLARETNFYWRDFASEIDPSARIHPRAFVAERGVRVGPRVVIEANATVLERVSIGADTIVRAGAVLGAEGFEFKARAVHQHRWGKKAETIDGVQAITHAGSVVVGARVEIQANTVVDRALFRRPTRIGNESKIDNLVHIAHSVEIGERCLIVAGAIIAGSASIGDDVWIGPGAVVSSGVRVGDRASVVLGTRVVRDVAADSRVSGDLRVFPT</sequence>
<organism evidence="6 7">
    <name type="scientific">Candidatus Segetimicrobium genomatis</name>
    <dbReference type="NCBI Taxonomy" id="2569760"/>
    <lineage>
        <taxon>Bacteria</taxon>
        <taxon>Bacillati</taxon>
        <taxon>Candidatus Sysuimicrobiota</taxon>
        <taxon>Candidatus Sysuimicrobiia</taxon>
        <taxon>Candidatus Sysuimicrobiales</taxon>
        <taxon>Candidatus Segetimicrobiaceae</taxon>
        <taxon>Candidatus Segetimicrobium</taxon>
    </lineage>
</organism>
<name>A0A537IFE0_9BACT</name>
<dbReference type="PANTHER" id="PTHR43378:SF2">
    <property type="entry name" value="UDP-3-O-ACYLGLUCOSAMINE N-ACYLTRANSFERASE 1, MITOCHONDRIAL-RELATED"/>
    <property type="match status" value="1"/>
</dbReference>
<dbReference type="SUPFAM" id="SSF51161">
    <property type="entry name" value="Trimeric LpxA-like enzymes"/>
    <property type="match status" value="1"/>
</dbReference>
<evidence type="ECO:0000256" key="5">
    <source>
        <dbReference type="ARBA" id="ARBA00023315"/>
    </source>
</evidence>
<keyword evidence="5" id="KW-0012">Acyltransferase</keyword>
<keyword evidence="2" id="KW-0441">Lipid A biosynthesis</keyword>
<reference evidence="6 7" key="1">
    <citation type="journal article" date="2019" name="Nat. Microbiol.">
        <title>Mediterranean grassland soil C-N compound turnover is dependent on rainfall and depth, and is mediated by genomically divergent microorganisms.</title>
        <authorList>
            <person name="Diamond S."/>
            <person name="Andeer P.F."/>
            <person name="Li Z."/>
            <person name="Crits-Christoph A."/>
            <person name="Burstein D."/>
            <person name="Anantharaman K."/>
            <person name="Lane K.R."/>
            <person name="Thomas B.C."/>
            <person name="Pan C."/>
            <person name="Northen T.R."/>
            <person name="Banfield J.F."/>
        </authorList>
    </citation>
    <scope>NUCLEOTIDE SEQUENCE [LARGE SCALE GENOMIC DNA]</scope>
    <source>
        <strain evidence="6">NP_8</strain>
    </source>
</reference>
<dbReference type="GO" id="GO:0016410">
    <property type="term" value="F:N-acyltransferase activity"/>
    <property type="evidence" value="ECO:0007669"/>
    <property type="project" value="InterPro"/>
</dbReference>
<feature type="non-terminal residue" evidence="6">
    <location>
        <position position="1"/>
    </location>
</feature>
<keyword evidence="1" id="KW-0444">Lipid biosynthesis</keyword>
<dbReference type="Pfam" id="PF00132">
    <property type="entry name" value="Hexapep"/>
    <property type="match status" value="3"/>
</dbReference>
<proteinExistence type="predicted"/>
<evidence type="ECO:0000256" key="1">
    <source>
        <dbReference type="ARBA" id="ARBA00022516"/>
    </source>
</evidence>
<evidence type="ECO:0000313" key="6">
    <source>
        <dbReference type="EMBL" id="TMI69986.1"/>
    </source>
</evidence>
<dbReference type="GO" id="GO:0009245">
    <property type="term" value="P:lipid A biosynthetic process"/>
    <property type="evidence" value="ECO:0007669"/>
    <property type="project" value="UniProtKB-KW"/>
</dbReference>
<dbReference type="GO" id="GO:0016020">
    <property type="term" value="C:membrane"/>
    <property type="evidence" value="ECO:0007669"/>
    <property type="project" value="GOC"/>
</dbReference>